<reference evidence="2 3" key="1">
    <citation type="submission" date="2018-11" db="EMBL/GenBank/DDBJ databases">
        <title>Genome sequence of Apiotrichum porosum DSM 27194.</title>
        <authorList>
            <person name="Aliyu H."/>
            <person name="Gorte O."/>
            <person name="Ochsenreither K."/>
        </authorList>
    </citation>
    <scope>NUCLEOTIDE SEQUENCE [LARGE SCALE GENOMIC DNA]</scope>
    <source>
        <strain evidence="2 3">DSM 27194</strain>
    </source>
</reference>
<gene>
    <name evidence="2" type="ORF">EHS24_002900</name>
</gene>
<dbReference type="AlphaFoldDB" id="A0A427XG16"/>
<dbReference type="GeneID" id="39587443"/>
<comment type="caution">
    <text evidence="2">The sequence shown here is derived from an EMBL/GenBank/DDBJ whole genome shotgun (WGS) entry which is preliminary data.</text>
</comment>
<dbReference type="Proteomes" id="UP000279236">
    <property type="component" value="Unassembled WGS sequence"/>
</dbReference>
<evidence type="ECO:0000313" key="3">
    <source>
        <dbReference type="Proteomes" id="UP000279236"/>
    </source>
</evidence>
<organism evidence="2 3">
    <name type="scientific">Apiotrichum porosum</name>
    <dbReference type="NCBI Taxonomy" id="105984"/>
    <lineage>
        <taxon>Eukaryota</taxon>
        <taxon>Fungi</taxon>
        <taxon>Dikarya</taxon>
        <taxon>Basidiomycota</taxon>
        <taxon>Agaricomycotina</taxon>
        <taxon>Tremellomycetes</taxon>
        <taxon>Trichosporonales</taxon>
        <taxon>Trichosporonaceae</taxon>
        <taxon>Apiotrichum</taxon>
    </lineage>
</organism>
<dbReference type="EMBL" id="RSCE01000014">
    <property type="protein sequence ID" value="RSH77840.1"/>
    <property type="molecule type" value="Genomic_DNA"/>
</dbReference>
<protein>
    <submittedName>
        <fullName evidence="2">Uncharacterized protein</fullName>
    </submittedName>
</protein>
<feature type="compositionally biased region" description="Polar residues" evidence="1">
    <location>
        <begin position="9"/>
        <end position="22"/>
    </location>
</feature>
<accession>A0A427XG16</accession>
<feature type="region of interest" description="Disordered" evidence="1">
    <location>
        <begin position="1"/>
        <end position="29"/>
    </location>
</feature>
<dbReference type="RefSeq" id="XP_028472987.1">
    <property type="nucleotide sequence ID" value="XM_028618620.1"/>
</dbReference>
<evidence type="ECO:0000256" key="1">
    <source>
        <dbReference type="SAM" id="MobiDB-lite"/>
    </source>
</evidence>
<keyword evidence="3" id="KW-1185">Reference proteome</keyword>
<name>A0A427XG16_9TREE</name>
<proteinExistence type="predicted"/>
<dbReference type="Gene3D" id="3.30.450.30">
    <property type="entry name" value="Dynein light chain 2a, cytoplasmic"/>
    <property type="match status" value="1"/>
</dbReference>
<evidence type="ECO:0000313" key="2">
    <source>
        <dbReference type="EMBL" id="RSH77840.1"/>
    </source>
</evidence>
<sequence>MSAPATELPNGSTNPLAASTSDVVHAPPPPEIEATLQRLSAYRNVRGVMILARSSGQAANAPTHPASGILQSTGAVFEGESGRRYAGALEAVVNATAGAVSACDEGVSVKG</sequence>
<dbReference type="OrthoDB" id="9985637at2759"/>
<dbReference type="STRING" id="105984.A0A427XG16"/>